<dbReference type="Proteomes" id="UP000030750">
    <property type="component" value="Unassembled WGS sequence"/>
</dbReference>
<reference evidence="1" key="1">
    <citation type="submission" date="2013-10" db="EMBL/GenBank/DDBJ databases">
        <title>Genomic analysis of the causative agents of coccidiosis in chickens.</title>
        <authorList>
            <person name="Reid A.J."/>
            <person name="Blake D."/>
            <person name="Billington K."/>
            <person name="Browne H."/>
            <person name="Dunn M."/>
            <person name="Hung S."/>
            <person name="Kawahara F."/>
            <person name="Miranda-Saavedra D."/>
            <person name="Mourier T."/>
            <person name="Nagra H."/>
            <person name="Otto T.D."/>
            <person name="Rawlings N."/>
            <person name="Sanchez A."/>
            <person name="Sanders M."/>
            <person name="Subramaniam C."/>
            <person name="Tay Y."/>
            <person name="Dear P."/>
            <person name="Doerig C."/>
            <person name="Gruber A."/>
            <person name="Parkinson J."/>
            <person name="Shirley M."/>
            <person name="Wan K.L."/>
            <person name="Berriman M."/>
            <person name="Tomley F."/>
            <person name="Pain A."/>
        </authorList>
    </citation>
    <scope>NUCLEOTIDE SEQUENCE [LARGE SCALE GENOMIC DNA]</scope>
    <source>
        <strain evidence="1">Houghton</strain>
    </source>
</reference>
<keyword evidence="2" id="KW-1185">Reference proteome</keyword>
<dbReference type="AlphaFoldDB" id="U6LVY6"/>
<name>U6LVY6_9EIME</name>
<evidence type="ECO:0000313" key="1">
    <source>
        <dbReference type="EMBL" id="CDJ51940.1"/>
    </source>
</evidence>
<sequence>MSSVLCPPADYLSRLVGGCCRSCTKCYPLTYLNDLQRRREQKLPACDQANRFMPDGAHAPSRANLFLNGSADSAAIGTVSVGAAATVAAAAGINMDVNRSEGIEEAVPSIRRCASMLQEVVAIAAVACCKLPP</sequence>
<organism evidence="1 2">
    <name type="scientific">Eimeria brunetti</name>
    <dbReference type="NCBI Taxonomy" id="51314"/>
    <lineage>
        <taxon>Eukaryota</taxon>
        <taxon>Sar</taxon>
        <taxon>Alveolata</taxon>
        <taxon>Apicomplexa</taxon>
        <taxon>Conoidasida</taxon>
        <taxon>Coccidia</taxon>
        <taxon>Eucoccidiorida</taxon>
        <taxon>Eimeriorina</taxon>
        <taxon>Eimeriidae</taxon>
        <taxon>Eimeria</taxon>
    </lineage>
</organism>
<reference evidence="1" key="2">
    <citation type="submission" date="2013-10" db="EMBL/GenBank/DDBJ databases">
        <authorList>
            <person name="Aslett M."/>
        </authorList>
    </citation>
    <scope>NUCLEOTIDE SEQUENCE [LARGE SCALE GENOMIC DNA]</scope>
    <source>
        <strain evidence="1">Houghton</strain>
    </source>
</reference>
<protein>
    <submittedName>
        <fullName evidence="1">Uncharacterized protein</fullName>
    </submittedName>
</protein>
<accession>U6LVY6</accession>
<evidence type="ECO:0000313" key="2">
    <source>
        <dbReference type="Proteomes" id="UP000030750"/>
    </source>
</evidence>
<gene>
    <name evidence="1" type="ORF">EBH_0045830</name>
</gene>
<dbReference type="EMBL" id="HG713044">
    <property type="protein sequence ID" value="CDJ51940.1"/>
    <property type="molecule type" value="Genomic_DNA"/>
</dbReference>
<dbReference type="VEuPathDB" id="ToxoDB:EBH_0045830"/>
<proteinExistence type="predicted"/>